<reference evidence="2 3" key="1">
    <citation type="submission" date="2018-03" db="EMBL/GenBank/DDBJ databases">
        <title>Characteristics and genome of n-alkane degrading marine bacteria Gordonia iterans isolated from crude oil contaminated in Tae-an, South Korea.</title>
        <authorList>
            <person name="Lee S.-S."/>
            <person name="Kim H."/>
        </authorList>
    </citation>
    <scope>NUCLEOTIDE SEQUENCE [LARGE SCALE GENOMIC DNA]</scope>
    <source>
        <strain evidence="2 3">Co17</strain>
    </source>
</reference>
<dbReference type="KEGG" id="git:C6V83_02415"/>
<gene>
    <name evidence="2" type="ORF">C6V83_02415</name>
</gene>
<keyword evidence="1" id="KW-0472">Membrane</keyword>
<dbReference type="EMBL" id="CP027433">
    <property type="protein sequence ID" value="AVL99319.1"/>
    <property type="molecule type" value="Genomic_DNA"/>
</dbReference>
<keyword evidence="1" id="KW-0812">Transmembrane</keyword>
<name>A0A2S0KCD0_9ACTN</name>
<keyword evidence="3" id="KW-1185">Reference proteome</keyword>
<accession>A0A2S0KCD0</accession>
<dbReference type="Proteomes" id="UP000239814">
    <property type="component" value="Chromosome"/>
</dbReference>
<dbReference type="AlphaFoldDB" id="A0A2S0KCD0"/>
<dbReference type="RefSeq" id="WP_105941054.1">
    <property type="nucleotide sequence ID" value="NZ_CP027433.1"/>
</dbReference>
<sequence>MNSSCAVVGLIAGLLLALTATTGGLVGLLIGVVLGGAGLALGMHRDGAIDLSAVLRSRNRG</sequence>
<protein>
    <submittedName>
        <fullName evidence="2">DUF2273 domain-containing protein</fullName>
    </submittedName>
</protein>
<evidence type="ECO:0000256" key="1">
    <source>
        <dbReference type="SAM" id="Phobius"/>
    </source>
</evidence>
<proteinExistence type="predicted"/>
<keyword evidence="1" id="KW-1133">Transmembrane helix</keyword>
<evidence type="ECO:0000313" key="2">
    <source>
        <dbReference type="EMBL" id="AVL99319.1"/>
    </source>
</evidence>
<organism evidence="2 3">
    <name type="scientific">Gordonia iterans</name>
    <dbReference type="NCBI Taxonomy" id="1004901"/>
    <lineage>
        <taxon>Bacteria</taxon>
        <taxon>Bacillati</taxon>
        <taxon>Actinomycetota</taxon>
        <taxon>Actinomycetes</taxon>
        <taxon>Mycobacteriales</taxon>
        <taxon>Gordoniaceae</taxon>
        <taxon>Gordonia</taxon>
    </lineage>
</organism>
<evidence type="ECO:0000313" key="3">
    <source>
        <dbReference type="Proteomes" id="UP000239814"/>
    </source>
</evidence>
<feature type="transmembrane region" description="Helical" evidence="1">
    <location>
        <begin position="6"/>
        <end position="35"/>
    </location>
</feature>